<name>A0A6B1DUS3_9CHLR</name>
<dbReference type="PROSITE" id="PS51318">
    <property type="entry name" value="TAT"/>
    <property type="match status" value="1"/>
</dbReference>
<accession>A0A6B1DUS3</accession>
<dbReference type="AlphaFoldDB" id="A0A6B1DUS3"/>
<dbReference type="Pfam" id="PF01547">
    <property type="entry name" value="SBP_bac_1"/>
    <property type="match status" value="1"/>
</dbReference>
<evidence type="ECO:0000256" key="3">
    <source>
        <dbReference type="ARBA" id="ARBA00022729"/>
    </source>
</evidence>
<evidence type="ECO:0000256" key="1">
    <source>
        <dbReference type="ARBA" id="ARBA00008520"/>
    </source>
</evidence>
<comment type="similarity">
    <text evidence="1">Belongs to the bacterial solute-binding protein 1 family.</text>
</comment>
<keyword evidence="2" id="KW-0813">Transport</keyword>
<organism evidence="5">
    <name type="scientific">Caldilineaceae bacterium SB0662_bin_9</name>
    <dbReference type="NCBI Taxonomy" id="2605258"/>
    <lineage>
        <taxon>Bacteria</taxon>
        <taxon>Bacillati</taxon>
        <taxon>Chloroflexota</taxon>
        <taxon>Caldilineae</taxon>
        <taxon>Caldilineales</taxon>
        <taxon>Caldilineaceae</taxon>
    </lineage>
</organism>
<proteinExistence type="inferred from homology"/>
<dbReference type="PANTHER" id="PTHR43649:SF34">
    <property type="entry name" value="ABC TRANSPORTER PERIPLASMIC-BINDING PROTEIN YCJN-RELATED"/>
    <property type="match status" value="1"/>
</dbReference>
<evidence type="ECO:0000313" key="5">
    <source>
        <dbReference type="EMBL" id="MYD90433.1"/>
    </source>
</evidence>
<dbReference type="CDD" id="cd13585">
    <property type="entry name" value="PBP2_TMBP_like"/>
    <property type="match status" value="1"/>
</dbReference>
<keyword evidence="3 4" id="KW-0732">Signal</keyword>
<dbReference type="InterPro" id="IPR050490">
    <property type="entry name" value="Bact_solute-bd_prot1"/>
</dbReference>
<dbReference type="InterPro" id="IPR006311">
    <property type="entry name" value="TAT_signal"/>
</dbReference>
<feature type="chain" id="PRO_5025533545" evidence="4">
    <location>
        <begin position="32"/>
        <end position="437"/>
    </location>
</feature>
<comment type="caution">
    <text evidence="5">The sequence shown here is derived from an EMBL/GenBank/DDBJ whole genome shotgun (WGS) entry which is preliminary data.</text>
</comment>
<dbReference type="PANTHER" id="PTHR43649">
    <property type="entry name" value="ARABINOSE-BINDING PROTEIN-RELATED"/>
    <property type="match status" value="1"/>
</dbReference>
<gene>
    <name evidence="5" type="ORF">F4Y08_08895</name>
</gene>
<evidence type="ECO:0000256" key="2">
    <source>
        <dbReference type="ARBA" id="ARBA00022448"/>
    </source>
</evidence>
<dbReference type="SUPFAM" id="SSF53850">
    <property type="entry name" value="Periplasmic binding protein-like II"/>
    <property type="match status" value="1"/>
</dbReference>
<reference evidence="5" key="1">
    <citation type="submission" date="2019-09" db="EMBL/GenBank/DDBJ databases">
        <title>Characterisation of the sponge microbiome using genome-centric metagenomics.</title>
        <authorList>
            <person name="Engelberts J.P."/>
            <person name="Robbins S.J."/>
            <person name="De Goeij J.M."/>
            <person name="Aranda M."/>
            <person name="Bell S.C."/>
            <person name="Webster N.S."/>
        </authorList>
    </citation>
    <scope>NUCLEOTIDE SEQUENCE</scope>
    <source>
        <strain evidence="5">SB0662_bin_9</strain>
    </source>
</reference>
<sequence length="437" mass="46999">MRTFDLSRRGFLSTLALGTAGLALSSCVAPAAPGAGEEAEAIVLNALYPSGGPLWGEYLDKISDDFNTQTGIEHRYSTLPFVQLMDKQLTLVAAGSADVDVFGTHYAQIGRFIEALFPLNDFAAGDGVESADYVEGSFDAFTGNGNLLAIPYTFDLRALYYRTDLFEAAGIEAPPTTWDELVATAQALNDPPDLYGYLIVGKGDPALREYSDLLWENGGDFLENGLEPSPPAWNQPEGVEALQWWYDLIHTHEVVPAGTPSYGWEENGQLWTAGQAAMSKQWGPGGSMDPDQSVIVDNFSIAPLVGNKTNITTAVCHGRAINLHSAQPDAAWQWIHYITGQPAMVDLHASVGSRPAHLGALNEAIETAEGIVALNLQASLAGAANGYTWPLFPEFSEIQPILWGEIEKVLSDQKSPQEGLDFAAQEAEKILANAGLI</sequence>
<dbReference type="InterPro" id="IPR006059">
    <property type="entry name" value="SBP"/>
</dbReference>
<protein>
    <submittedName>
        <fullName evidence="5">Sugar ABC transporter substrate-binding protein</fullName>
    </submittedName>
</protein>
<feature type="signal peptide" evidence="4">
    <location>
        <begin position="1"/>
        <end position="31"/>
    </location>
</feature>
<evidence type="ECO:0000256" key="4">
    <source>
        <dbReference type="SAM" id="SignalP"/>
    </source>
</evidence>
<dbReference type="EMBL" id="VXPY01000062">
    <property type="protein sequence ID" value="MYD90433.1"/>
    <property type="molecule type" value="Genomic_DNA"/>
</dbReference>
<dbReference type="Gene3D" id="3.40.190.10">
    <property type="entry name" value="Periplasmic binding protein-like II"/>
    <property type="match status" value="2"/>
</dbReference>
<dbReference type="PROSITE" id="PS51257">
    <property type="entry name" value="PROKAR_LIPOPROTEIN"/>
    <property type="match status" value="1"/>
</dbReference>